<evidence type="ECO:0000256" key="4">
    <source>
        <dbReference type="PIRNR" id="PIRNR001365"/>
    </source>
</evidence>
<evidence type="ECO:0000259" key="5">
    <source>
        <dbReference type="Pfam" id="PF24877"/>
    </source>
</evidence>
<dbReference type="InterPro" id="IPR002220">
    <property type="entry name" value="DapA-like"/>
</dbReference>
<comment type="caution">
    <text evidence="6">The sequence shown here is derived from an EMBL/GenBank/DDBJ whole genome shotgun (WGS) entry which is preliminary data.</text>
</comment>
<dbReference type="SMART" id="SM01130">
    <property type="entry name" value="DHDPS"/>
    <property type="match status" value="1"/>
</dbReference>
<keyword evidence="7" id="KW-1185">Reference proteome</keyword>
<proteinExistence type="inferred from homology"/>
<comment type="similarity">
    <text evidence="1 4">Belongs to the DapA family.</text>
</comment>
<dbReference type="InterPro" id="IPR020624">
    <property type="entry name" value="Schiff_base-form_aldolases_CS"/>
</dbReference>
<organism evidence="6 7">
    <name type="scientific">Actinomycetospora chlora</name>
    <dbReference type="NCBI Taxonomy" id="663608"/>
    <lineage>
        <taxon>Bacteria</taxon>
        <taxon>Bacillati</taxon>
        <taxon>Actinomycetota</taxon>
        <taxon>Actinomycetes</taxon>
        <taxon>Pseudonocardiales</taxon>
        <taxon>Pseudonocardiaceae</taxon>
        <taxon>Actinomycetospora</taxon>
    </lineage>
</organism>
<dbReference type="RefSeq" id="WP_425550116.1">
    <property type="nucleotide sequence ID" value="NZ_BAABHO010000048.1"/>
</dbReference>
<dbReference type="PANTHER" id="PTHR12128:SF66">
    <property type="entry name" value="4-HYDROXY-2-OXOGLUTARATE ALDOLASE, MITOCHONDRIAL"/>
    <property type="match status" value="1"/>
</dbReference>
<dbReference type="SUPFAM" id="SSF51569">
    <property type="entry name" value="Aldolase"/>
    <property type="match status" value="1"/>
</dbReference>
<dbReference type="SUPFAM" id="SSF52016">
    <property type="entry name" value="LeuD/IlvD-like"/>
    <property type="match status" value="1"/>
</dbReference>
<dbReference type="PRINTS" id="PR00146">
    <property type="entry name" value="DHPICSNTHASE"/>
</dbReference>
<dbReference type="Gene3D" id="3.20.20.70">
    <property type="entry name" value="Aldolase class I"/>
    <property type="match status" value="1"/>
</dbReference>
<dbReference type="EMBL" id="BAABHO010000048">
    <property type="protein sequence ID" value="GAA4804594.1"/>
    <property type="molecule type" value="Genomic_DNA"/>
</dbReference>
<protein>
    <recommendedName>
        <fullName evidence="5">Dihydroxy-acid/6-phosphogluconate dehydratase C-terminal domain-containing protein</fullName>
    </recommendedName>
</protein>
<keyword evidence="2 4" id="KW-0456">Lyase</keyword>
<reference evidence="7" key="1">
    <citation type="journal article" date="2019" name="Int. J. Syst. Evol. Microbiol.">
        <title>The Global Catalogue of Microorganisms (GCM) 10K type strain sequencing project: providing services to taxonomists for standard genome sequencing and annotation.</title>
        <authorList>
            <consortium name="The Broad Institute Genomics Platform"/>
            <consortium name="The Broad Institute Genome Sequencing Center for Infectious Disease"/>
            <person name="Wu L."/>
            <person name="Ma J."/>
        </authorList>
    </citation>
    <scope>NUCLEOTIDE SEQUENCE [LARGE SCALE GENOMIC DNA]</scope>
    <source>
        <strain evidence="7">JCM 17979</strain>
    </source>
</reference>
<dbReference type="InterPro" id="IPR056740">
    <property type="entry name" value="ILV_EDD_C"/>
</dbReference>
<keyword evidence="3" id="KW-0704">Schiff base</keyword>
<evidence type="ECO:0000256" key="3">
    <source>
        <dbReference type="ARBA" id="ARBA00023270"/>
    </source>
</evidence>
<dbReference type="PANTHER" id="PTHR12128">
    <property type="entry name" value="DIHYDRODIPICOLINATE SYNTHASE"/>
    <property type="match status" value="1"/>
</dbReference>
<dbReference type="InterPro" id="IPR013785">
    <property type="entry name" value="Aldolase_TIM"/>
</dbReference>
<dbReference type="Proteomes" id="UP001500928">
    <property type="component" value="Unassembled WGS sequence"/>
</dbReference>
<feature type="domain" description="Dihydroxy-acid/6-phosphogluconate dehydratase C-terminal" evidence="5">
    <location>
        <begin position="2"/>
        <end position="38"/>
    </location>
</feature>
<dbReference type="Pfam" id="PF24877">
    <property type="entry name" value="ILV_EDD_C"/>
    <property type="match status" value="1"/>
</dbReference>
<evidence type="ECO:0000256" key="2">
    <source>
        <dbReference type="ARBA" id="ARBA00023239"/>
    </source>
</evidence>
<accession>A0ABP9C763</accession>
<gene>
    <name evidence="6" type="ORF">GCM10023200_47440</name>
</gene>
<evidence type="ECO:0000256" key="1">
    <source>
        <dbReference type="ARBA" id="ARBA00007592"/>
    </source>
</evidence>
<evidence type="ECO:0000313" key="6">
    <source>
        <dbReference type="EMBL" id="GAA4804594.1"/>
    </source>
</evidence>
<name>A0ABP9C763_9PSEU</name>
<dbReference type="InterPro" id="IPR042096">
    <property type="entry name" value="Dihydro-acid_dehy_C"/>
</dbReference>
<dbReference type="PIRSF" id="PIRSF001365">
    <property type="entry name" value="DHDPS"/>
    <property type="match status" value="1"/>
</dbReference>
<dbReference type="PROSITE" id="PS00665">
    <property type="entry name" value="DHDPS_1"/>
    <property type="match status" value="1"/>
</dbReference>
<dbReference type="Gene3D" id="3.50.30.80">
    <property type="entry name" value="IlvD/EDD C-terminal domain-like"/>
    <property type="match status" value="1"/>
</dbReference>
<sequence>MLHVAPEAAVGGPLALVETGDEIELDVPARRLVLHVASHWRELVVNPVFTGVGVALVTLFDEHRALDADATADLAARLVDLGSDAIVVAGTTGEADALDDDERLQLFTAVRAAVGDAVVIGGTGAASTHQAARVTARAAETGVDAVIARTPRGLADPSGYYREIAAAAGSTPVLAYHFPAVSPPGIPVEMLPSLPVAGVKDSSGDATRLLATVDSYAGPVWTGQPGLVHLAGALGCAGGILALANVAPELCAAAFAGDGDAMREFTPTHLVAERDFPRGIKALVAERFGTSDVVRMG</sequence>
<dbReference type="Pfam" id="PF00701">
    <property type="entry name" value="DHDPS"/>
    <property type="match status" value="1"/>
</dbReference>
<evidence type="ECO:0000313" key="7">
    <source>
        <dbReference type="Proteomes" id="UP001500928"/>
    </source>
</evidence>